<dbReference type="InterPro" id="IPR017937">
    <property type="entry name" value="Thioredoxin_CS"/>
</dbReference>
<evidence type="ECO:0000313" key="15">
    <source>
        <dbReference type="EMBL" id="KAK4471329.1"/>
    </source>
</evidence>
<evidence type="ECO:0000256" key="9">
    <source>
        <dbReference type="ARBA" id="ARBA00023235"/>
    </source>
</evidence>
<dbReference type="PRINTS" id="PR00421">
    <property type="entry name" value="THIOREDOXIN"/>
</dbReference>
<evidence type="ECO:0000256" key="2">
    <source>
        <dbReference type="ARBA" id="ARBA00004319"/>
    </source>
</evidence>
<dbReference type="Pfam" id="PF13848">
    <property type="entry name" value="Thioredoxin_6"/>
    <property type="match status" value="1"/>
</dbReference>
<keyword evidence="7" id="KW-0256">Endoplasmic reticulum</keyword>
<dbReference type="PROSITE" id="PS00194">
    <property type="entry name" value="THIOREDOXIN_1"/>
    <property type="match status" value="2"/>
</dbReference>
<reference evidence="15" key="1">
    <citation type="submission" date="2022-04" db="EMBL/GenBank/DDBJ databases">
        <authorList>
            <person name="Xu L."/>
            <person name="Lv Z."/>
        </authorList>
    </citation>
    <scope>NUCLEOTIDE SEQUENCE</scope>
    <source>
        <strain evidence="15">LV_2022a</strain>
    </source>
</reference>
<dbReference type="EMBL" id="JALJAT010000003">
    <property type="protein sequence ID" value="KAK4471329.1"/>
    <property type="molecule type" value="Genomic_DNA"/>
</dbReference>
<evidence type="ECO:0000256" key="4">
    <source>
        <dbReference type="ARBA" id="ARBA00012723"/>
    </source>
</evidence>
<keyword evidence="6" id="KW-0677">Repeat</keyword>
<dbReference type="InterPro" id="IPR005788">
    <property type="entry name" value="PDI_thioredoxin-like_dom"/>
</dbReference>
<feature type="signal peptide" evidence="13">
    <location>
        <begin position="1"/>
        <end position="16"/>
    </location>
</feature>
<dbReference type="PANTHER" id="PTHR18929:SF132">
    <property type="entry name" value="PROTEIN DISULFIDE-ISOMERASE A3"/>
    <property type="match status" value="1"/>
</dbReference>
<name>A0AAE1ZDA8_SCHME</name>
<keyword evidence="5 13" id="KW-0732">Signal</keyword>
<keyword evidence="16" id="KW-1185">Reference proteome</keyword>
<dbReference type="Gene3D" id="3.40.30.10">
    <property type="entry name" value="Glutaredoxin"/>
    <property type="match status" value="4"/>
</dbReference>
<evidence type="ECO:0000256" key="10">
    <source>
        <dbReference type="ARBA" id="ARBA00023284"/>
    </source>
</evidence>
<dbReference type="AlphaFoldDB" id="A0AAE1ZDA8"/>
<dbReference type="GO" id="GO:0003756">
    <property type="term" value="F:protein disulfide isomerase activity"/>
    <property type="evidence" value="ECO:0007669"/>
    <property type="project" value="UniProtKB-EC"/>
</dbReference>
<dbReference type="InterPro" id="IPR005792">
    <property type="entry name" value="Prot_disulphide_isomerase"/>
</dbReference>
<comment type="subcellular location">
    <subcellularLocation>
        <location evidence="2">Endoplasmic reticulum lumen</location>
    </subcellularLocation>
</comment>
<reference evidence="15" key="2">
    <citation type="journal article" date="2023" name="Infect Dis Poverty">
        <title>Chromosome-scale genome of the human blood fluke Schistosoma mekongi and its implications for public health.</title>
        <authorList>
            <person name="Zhou M."/>
            <person name="Xu L."/>
            <person name="Xu D."/>
            <person name="Chen W."/>
            <person name="Khan J."/>
            <person name="Hu Y."/>
            <person name="Huang H."/>
            <person name="Wei H."/>
            <person name="Zhang Y."/>
            <person name="Chusongsang P."/>
            <person name="Tanasarnprasert K."/>
            <person name="Hu X."/>
            <person name="Limpanont Y."/>
            <person name="Lv Z."/>
        </authorList>
    </citation>
    <scope>NUCLEOTIDE SEQUENCE</scope>
    <source>
        <strain evidence="15">LV_2022a</strain>
    </source>
</reference>
<feature type="disulfide bond" description="Redox-active" evidence="11">
    <location>
        <begin position="46"/>
        <end position="49"/>
    </location>
</feature>
<keyword evidence="10 11" id="KW-0676">Redox-active center</keyword>
<dbReference type="PANTHER" id="PTHR18929">
    <property type="entry name" value="PROTEIN DISULFIDE ISOMERASE"/>
    <property type="match status" value="1"/>
</dbReference>
<dbReference type="NCBIfam" id="TIGR01126">
    <property type="entry name" value="pdi_dom"/>
    <property type="match status" value="2"/>
</dbReference>
<dbReference type="Proteomes" id="UP001292079">
    <property type="component" value="Unassembled WGS sequence"/>
</dbReference>
<dbReference type="CDD" id="cd02961">
    <property type="entry name" value="PDI_a_family"/>
    <property type="match status" value="1"/>
</dbReference>
<comment type="catalytic activity">
    <reaction evidence="1 13">
        <text>Catalyzes the rearrangement of -S-S- bonds in proteins.</text>
        <dbReference type="EC" id="5.3.4.1"/>
    </reaction>
</comment>
<feature type="chain" id="PRO_5041780312" description="Protein disulfide-isomerase" evidence="13">
    <location>
        <begin position="17"/>
        <end position="485"/>
    </location>
</feature>
<evidence type="ECO:0000259" key="14">
    <source>
        <dbReference type="PROSITE" id="PS51352"/>
    </source>
</evidence>
<dbReference type="GO" id="GO:0034976">
    <property type="term" value="P:response to endoplasmic reticulum stress"/>
    <property type="evidence" value="ECO:0007669"/>
    <property type="project" value="TreeGrafter"/>
</dbReference>
<evidence type="ECO:0000256" key="1">
    <source>
        <dbReference type="ARBA" id="ARBA00001182"/>
    </source>
</evidence>
<accession>A0AAE1ZDA8</accession>
<evidence type="ECO:0000256" key="12">
    <source>
        <dbReference type="RuleBase" id="RU004208"/>
    </source>
</evidence>
<gene>
    <name evidence="15" type="ORF">MN116_004766</name>
</gene>
<dbReference type="CDD" id="cd02981">
    <property type="entry name" value="PDI_b_family"/>
    <property type="match status" value="1"/>
</dbReference>
<evidence type="ECO:0000256" key="5">
    <source>
        <dbReference type="ARBA" id="ARBA00022729"/>
    </source>
</evidence>
<dbReference type="FunFam" id="3.40.30.10:FF:000045">
    <property type="entry name" value="Disulfide-isomerase A3"/>
    <property type="match status" value="1"/>
</dbReference>
<feature type="disulfide bond" description="Redox-active" evidence="11">
    <location>
        <begin position="389"/>
        <end position="392"/>
    </location>
</feature>
<proteinExistence type="inferred from homology"/>
<dbReference type="GO" id="GO:0005788">
    <property type="term" value="C:endoplasmic reticulum lumen"/>
    <property type="evidence" value="ECO:0007669"/>
    <property type="project" value="UniProtKB-SubCell"/>
</dbReference>
<feature type="domain" description="Thioredoxin" evidence="14">
    <location>
        <begin position="339"/>
        <end position="468"/>
    </location>
</feature>
<dbReference type="SUPFAM" id="SSF52833">
    <property type="entry name" value="Thioredoxin-like"/>
    <property type="match status" value="4"/>
</dbReference>
<evidence type="ECO:0000256" key="6">
    <source>
        <dbReference type="ARBA" id="ARBA00022737"/>
    </source>
</evidence>
<dbReference type="NCBIfam" id="TIGR01130">
    <property type="entry name" value="ER_PDI_fam"/>
    <property type="match status" value="1"/>
</dbReference>
<protein>
    <recommendedName>
        <fullName evidence="4 13">Protein disulfide-isomerase</fullName>
        <ecNumber evidence="4 13">5.3.4.1</ecNumber>
    </recommendedName>
</protein>
<evidence type="ECO:0000256" key="8">
    <source>
        <dbReference type="ARBA" id="ARBA00023157"/>
    </source>
</evidence>
<dbReference type="Pfam" id="PF00085">
    <property type="entry name" value="Thioredoxin"/>
    <property type="match status" value="2"/>
</dbReference>
<dbReference type="FunFam" id="3.40.30.10:FF:000017">
    <property type="entry name" value="Protein disulfide-isomerase A4"/>
    <property type="match status" value="1"/>
</dbReference>
<keyword evidence="8 11" id="KW-1015">Disulfide bond</keyword>
<comment type="caution">
    <text evidence="15">The sequence shown here is derived from an EMBL/GenBank/DDBJ whole genome shotgun (WGS) entry which is preliminary data.</text>
</comment>
<dbReference type="PROSITE" id="PS51352">
    <property type="entry name" value="THIOREDOXIN_2"/>
    <property type="match status" value="2"/>
</dbReference>
<dbReference type="InterPro" id="IPR013766">
    <property type="entry name" value="Thioredoxin_domain"/>
</dbReference>
<evidence type="ECO:0000256" key="13">
    <source>
        <dbReference type="RuleBase" id="RU361130"/>
    </source>
</evidence>
<evidence type="ECO:0000313" key="16">
    <source>
        <dbReference type="Proteomes" id="UP001292079"/>
    </source>
</evidence>
<dbReference type="InterPro" id="IPR036249">
    <property type="entry name" value="Thioredoxin-like_sf"/>
</dbReference>
<comment type="similarity">
    <text evidence="3 12">Belongs to the protein disulfide isomerase family.</text>
</comment>
<dbReference type="GO" id="GO:0006457">
    <property type="term" value="P:protein folding"/>
    <property type="evidence" value="ECO:0007669"/>
    <property type="project" value="TreeGrafter"/>
</dbReference>
<dbReference type="CDD" id="cd02995">
    <property type="entry name" value="PDI_a_PDI_a'_C"/>
    <property type="match status" value="1"/>
</dbReference>
<evidence type="ECO:0000256" key="11">
    <source>
        <dbReference type="PIRSR" id="PIRSR605792-51"/>
    </source>
</evidence>
<evidence type="ECO:0000256" key="7">
    <source>
        <dbReference type="ARBA" id="ARBA00022824"/>
    </source>
</evidence>
<evidence type="ECO:0000256" key="3">
    <source>
        <dbReference type="ARBA" id="ARBA00006347"/>
    </source>
</evidence>
<dbReference type="EC" id="5.3.4.1" evidence="4 13"/>
<feature type="domain" description="Thioredoxin" evidence="14">
    <location>
        <begin position="1"/>
        <end position="125"/>
    </location>
</feature>
<sequence length="485" mass="54846">MLWLLPCLFFSTLVACNEVLELTKDNFHSHLKSIPICLVKFYAPWCGHCKNLAPEFKSAADIISKKTDDIKLAKLDCTVHENICSEFGVNGYPTLKIFRDGILDSEYNGPRNADGIANYMISRAGPVSKEIIAFKDVDDNLSDNKPSVVAFIKSSSDPLMETFKTLAKSMIDNAVFLHSHNNIFETSGENELRLYLPKRLRTKLEPDFTVYSGKMKADDIKKWIRENGHGLVGYRSPADSFYFQDSNLVVIYNNQSIDTYPSGVKYLRNRILKTLKNHPDKFKNLAFAYSFVDDFSYELPEYGINADELPAVRINSEDNKKYKLDKFSLEAFIEFLNKFQDGLLTPYLKSEPIPTSDSGAVKKLVALNFNDIVNDEKKDVMVVFHAPWCGHCKSLMPKYEEAASKLKNEPNLLLAAMDATANDVPPPYEVRGFPTIYFVPKGKKSSPKPYQGGRDTSDIIKFLAREATEELNGYDRSGNTKKSDL</sequence>
<organism evidence="15 16">
    <name type="scientific">Schistosoma mekongi</name>
    <name type="common">Parasitic worm</name>
    <dbReference type="NCBI Taxonomy" id="38744"/>
    <lineage>
        <taxon>Eukaryota</taxon>
        <taxon>Metazoa</taxon>
        <taxon>Spiralia</taxon>
        <taxon>Lophotrochozoa</taxon>
        <taxon>Platyhelminthes</taxon>
        <taxon>Trematoda</taxon>
        <taxon>Digenea</taxon>
        <taxon>Strigeidida</taxon>
        <taxon>Schistosomatoidea</taxon>
        <taxon>Schistosomatidae</taxon>
        <taxon>Schistosoma</taxon>
    </lineage>
</organism>
<keyword evidence="9 13" id="KW-0413">Isomerase</keyword>